<keyword evidence="3" id="KW-1185">Reference proteome</keyword>
<comment type="caution">
    <text evidence="2">The sequence shown here is derived from an EMBL/GenBank/DDBJ whole genome shotgun (WGS) entry which is preliminary data.</text>
</comment>
<evidence type="ECO:0000256" key="1">
    <source>
        <dbReference type="SAM" id="Phobius"/>
    </source>
</evidence>
<evidence type="ECO:0000313" key="3">
    <source>
        <dbReference type="Proteomes" id="UP001605261"/>
    </source>
</evidence>
<dbReference type="Proteomes" id="UP001605261">
    <property type="component" value="Unassembled WGS sequence"/>
</dbReference>
<keyword evidence="1" id="KW-0472">Membrane</keyword>
<organism evidence="2 3">
    <name type="scientific">Stenotrophomonas nematodicola</name>
    <dbReference type="NCBI Taxonomy" id="2656746"/>
    <lineage>
        <taxon>Bacteria</taxon>
        <taxon>Pseudomonadati</taxon>
        <taxon>Pseudomonadota</taxon>
        <taxon>Gammaproteobacteria</taxon>
        <taxon>Lysobacterales</taxon>
        <taxon>Lysobacteraceae</taxon>
        <taxon>Stenotrophomonas</taxon>
    </lineage>
</organism>
<evidence type="ECO:0000313" key="2">
    <source>
        <dbReference type="EMBL" id="MFG6110610.1"/>
    </source>
</evidence>
<dbReference type="RefSeq" id="WP_394164165.1">
    <property type="nucleotide sequence ID" value="NZ_JBHGCJ010000012.1"/>
</dbReference>
<reference evidence="2 3" key="1">
    <citation type="submission" date="2024-09" db="EMBL/GenBank/DDBJ databases">
        <authorList>
            <consortium name="All-Russian atlas of soil microorganisms"/>
            <consortium name="as a basis for the search for new antimicrobial producers and enzymes with unique properties"/>
            <person name="Sokolova E.A."/>
            <person name="Voronina E.N."/>
        </authorList>
    </citation>
    <scope>NUCLEOTIDE SEQUENCE [LARGE SCALE GENOMIC DNA]</scope>
    <source>
        <strain evidence="2 3">AF-22b-331.1</strain>
    </source>
</reference>
<feature type="transmembrane region" description="Helical" evidence="1">
    <location>
        <begin position="72"/>
        <end position="91"/>
    </location>
</feature>
<proteinExistence type="predicted"/>
<accession>A0ABW7D078</accession>
<gene>
    <name evidence="2" type="ORF">ACEU0G_000487</name>
</gene>
<evidence type="ECO:0008006" key="4">
    <source>
        <dbReference type="Google" id="ProtNLM"/>
    </source>
</evidence>
<name>A0ABW7D078_9GAMM</name>
<keyword evidence="1" id="KW-1133">Transmembrane helix</keyword>
<protein>
    <recommendedName>
        <fullName evidence="4">Transmembrane protein</fullName>
    </recommendedName>
</protein>
<keyword evidence="1" id="KW-0812">Transmembrane</keyword>
<feature type="transmembrane region" description="Helical" evidence="1">
    <location>
        <begin position="44"/>
        <end position="60"/>
    </location>
</feature>
<dbReference type="EMBL" id="JBHGCJ010000012">
    <property type="protein sequence ID" value="MFG6110610.1"/>
    <property type="molecule type" value="Genomic_DNA"/>
</dbReference>
<feature type="transmembrane region" description="Helical" evidence="1">
    <location>
        <begin position="12"/>
        <end position="32"/>
    </location>
</feature>
<sequence length="164" mass="17969">MASNPSEHLLSVVQEIGSLAMLGLFACVAGALWQARAKLMKRPALLHAVGLAIVCFGYWLSRFNFGETGSMVASAGIFGLGVALLAASFTLQPPPKKAPSPPGDLERLAESLIIQLRQEIEEIESRPMAPLHKKLKLEESRERLSTAIHLWIEESKARRREDNA</sequence>